<protein>
    <submittedName>
        <fullName evidence="1">Ribonuclease H-like domain-containing protein</fullName>
    </submittedName>
</protein>
<comment type="caution">
    <text evidence="1">The sequence shown here is derived from an EMBL/GenBank/DDBJ whole genome shotgun (WGS) entry which is preliminary data.</text>
</comment>
<accession>A0A699IZP6</accession>
<dbReference type="EMBL" id="BKCJ010353129">
    <property type="protein sequence ID" value="GEZ99609.1"/>
    <property type="molecule type" value="Genomic_DNA"/>
</dbReference>
<evidence type="ECO:0000313" key="1">
    <source>
        <dbReference type="EMBL" id="GEZ99609.1"/>
    </source>
</evidence>
<organism evidence="1">
    <name type="scientific">Tanacetum cinerariifolium</name>
    <name type="common">Dalmatian daisy</name>
    <name type="synonym">Chrysanthemum cinerariifolium</name>
    <dbReference type="NCBI Taxonomy" id="118510"/>
    <lineage>
        <taxon>Eukaryota</taxon>
        <taxon>Viridiplantae</taxon>
        <taxon>Streptophyta</taxon>
        <taxon>Embryophyta</taxon>
        <taxon>Tracheophyta</taxon>
        <taxon>Spermatophyta</taxon>
        <taxon>Magnoliopsida</taxon>
        <taxon>eudicotyledons</taxon>
        <taxon>Gunneridae</taxon>
        <taxon>Pentapetalae</taxon>
        <taxon>asterids</taxon>
        <taxon>campanulids</taxon>
        <taxon>Asterales</taxon>
        <taxon>Asteraceae</taxon>
        <taxon>Asteroideae</taxon>
        <taxon>Anthemideae</taxon>
        <taxon>Anthemidinae</taxon>
        <taxon>Tanacetum</taxon>
    </lineage>
</organism>
<proteinExistence type="predicted"/>
<gene>
    <name evidence="1" type="ORF">Tci_571582</name>
</gene>
<name>A0A699IZP6_TANCI</name>
<dbReference type="AlphaFoldDB" id="A0A699IZP6"/>
<reference evidence="1" key="1">
    <citation type="journal article" date="2019" name="Sci. Rep.">
        <title>Draft genome of Tanacetum cinerariifolium, the natural source of mosquito coil.</title>
        <authorList>
            <person name="Yamashiro T."/>
            <person name="Shiraishi A."/>
            <person name="Satake H."/>
            <person name="Nakayama K."/>
        </authorList>
    </citation>
    <scope>NUCLEOTIDE SEQUENCE</scope>
</reference>
<sequence>MIDYSLWEVKENGNSLPKTQTIEGVETVMPITSAKDKAQRRLQVKAKSTLMIGIPNEHQLKFNFIKDAKSLVGAIEKSLPSEWNMHVVVWRNKPNLDSMSMDDLYNNLKVYEPEVKGISSSSTNSQNIAFVSFSSNNNPNSSNEAFNTAIGVTTAGTQANAPNLTNIDNLSDDVIYAFLESQSNSSQLVNEDLEQIYLDDLEEMDWQMAMLTMRAKSFLKNT</sequence>